<evidence type="ECO:0000313" key="2">
    <source>
        <dbReference type="Proteomes" id="UP000199529"/>
    </source>
</evidence>
<dbReference type="AlphaFoldDB" id="A0A1H3HRF8"/>
<dbReference type="GO" id="GO:0032259">
    <property type="term" value="P:methylation"/>
    <property type="evidence" value="ECO:0007669"/>
    <property type="project" value="UniProtKB-KW"/>
</dbReference>
<evidence type="ECO:0000313" key="1">
    <source>
        <dbReference type="EMBL" id="SDY17344.1"/>
    </source>
</evidence>
<keyword evidence="1" id="KW-0808">Transferase</keyword>
<sequence>MSDGIRHASVDLRTDRAHGARIYDYILGGKDNYAVDRAAAEATKQVWPALPVHMRANREFMHRAGRYLAAECGIDQFLDIGTGIPTSPNLHEVVQEVRPEARVVYTDNDPIVLVHARALMSSTKQGCTAYVDADLRDPDTILASPEFRETLDPSRPIGLMLIAVVHFIEDDDEALDVVRRIIDVLPSGSYVAATIATDDFAPEMLAEVRRTYHEHGETLRWRSQAQAARFFDGLELVEPGIVQMHKWRPDSDVDLAVPEADIAMYGAIARKP</sequence>
<proteinExistence type="predicted"/>
<dbReference type="GO" id="GO:0008168">
    <property type="term" value="F:methyltransferase activity"/>
    <property type="evidence" value="ECO:0007669"/>
    <property type="project" value="UniProtKB-KW"/>
</dbReference>
<protein>
    <submittedName>
        <fullName evidence="1">S-adenosyl methyltransferase</fullName>
    </submittedName>
</protein>
<keyword evidence="2" id="KW-1185">Reference proteome</keyword>
<keyword evidence="1" id="KW-0489">Methyltransferase</keyword>
<reference evidence="2" key="1">
    <citation type="submission" date="2016-10" db="EMBL/GenBank/DDBJ databases">
        <authorList>
            <person name="Varghese N."/>
            <person name="Submissions S."/>
        </authorList>
    </citation>
    <scope>NUCLEOTIDE SEQUENCE [LARGE SCALE GENOMIC DNA]</scope>
    <source>
        <strain evidence="2">CGMCC 4.3530</strain>
    </source>
</reference>
<dbReference type="Gene3D" id="3.40.50.150">
    <property type="entry name" value="Vaccinia Virus protein VP39"/>
    <property type="match status" value="1"/>
</dbReference>
<dbReference type="STRING" id="418495.SAMN05216215_102138"/>
<dbReference type="OrthoDB" id="5175904at2"/>
<gene>
    <name evidence="1" type="ORF">SAMN05216215_102138</name>
</gene>
<dbReference type="InterPro" id="IPR029063">
    <property type="entry name" value="SAM-dependent_MTases_sf"/>
</dbReference>
<dbReference type="RefSeq" id="WP_093268278.1">
    <property type="nucleotide sequence ID" value="NZ_FNOK01000021.1"/>
</dbReference>
<organism evidence="1 2">
    <name type="scientific">Saccharopolyspora shandongensis</name>
    <dbReference type="NCBI Taxonomy" id="418495"/>
    <lineage>
        <taxon>Bacteria</taxon>
        <taxon>Bacillati</taxon>
        <taxon>Actinomycetota</taxon>
        <taxon>Actinomycetes</taxon>
        <taxon>Pseudonocardiales</taxon>
        <taxon>Pseudonocardiaceae</taxon>
        <taxon>Saccharopolyspora</taxon>
    </lineage>
</organism>
<dbReference type="SUPFAM" id="SSF53335">
    <property type="entry name" value="S-adenosyl-L-methionine-dependent methyltransferases"/>
    <property type="match status" value="1"/>
</dbReference>
<accession>A0A1H3HRF8</accession>
<dbReference type="InterPro" id="IPR006764">
    <property type="entry name" value="SAM_dep_MeTrfase_SAV2177_type"/>
</dbReference>
<name>A0A1H3HRF8_9PSEU</name>
<dbReference type="Pfam" id="PF04672">
    <property type="entry name" value="Methyltransf_19"/>
    <property type="match status" value="1"/>
</dbReference>
<dbReference type="EMBL" id="FNOK01000021">
    <property type="protein sequence ID" value="SDY17344.1"/>
    <property type="molecule type" value="Genomic_DNA"/>
</dbReference>
<dbReference type="Proteomes" id="UP000199529">
    <property type="component" value="Unassembled WGS sequence"/>
</dbReference>
<dbReference type="PIRSF" id="PIRSF017393">
    <property type="entry name" value="MTase_SAV2177"/>
    <property type="match status" value="1"/>
</dbReference>